<keyword evidence="4" id="KW-1185">Reference proteome</keyword>
<keyword evidence="1" id="KW-0175">Coiled coil</keyword>
<reference evidence="3 4" key="1">
    <citation type="submission" date="2014-06" db="EMBL/GenBank/DDBJ databases">
        <title>Evolutionary Origins and Diversification of the Mycorrhizal Mutualists.</title>
        <authorList>
            <consortium name="DOE Joint Genome Institute"/>
            <consortium name="Mycorrhizal Genomics Consortium"/>
            <person name="Kohler A."/>
            <person name="Kuo A."/>
            <person name="Nagy L.G."/>
            <person name="Floudas D."/>
            <person name="Copeland A."/>
            <person name="Barry K.W."/>
            <person name="Cichocki N."/>
            <person name="Veneault-Fourrey C."/>
            <person name="LaButti K."/>
            <person name="Lindquist E.A."/>
            <person name="Lipzen A."/>
            <person name="Lundell T."/>
            <person name="Morin E."/>
            <person name="Murat C."/>
            <person name="Riley R."/>
            <person name="Ohm R."/>
            <person name="Sun H."/>
            <person name="Tunlid A."/>
            <person name="Henrissat B."/>
            <person name="Grigoriev I.V."/>
            <person name="Hibbett D.S."/>
            <person name="Martin F."/>
        </authorList>
    </citation>
    <scope>NUCLEOTIDE SEQUENCE [LARGE SCALE GENOMIC DNA]</scope>
    <source>
        <strain evidence="3 4">SS14</strain>
    </source>
</reference>
<feature type="coiled-coil region" evidence="1">
    <location>
        <begin position="178"/>
        <end position="205"/>
    </location>
</feature>
<sequence length="317" mass="35448">MLTQENIQDETLDRIALMVDDVDDLLALGSVSKWHGDVALRYLPYHHIRCNIRRVNKEPVPIIATRLDETILEEYKQYIDISLHALKEMYNPRGFYGLAVADMRFTGLICDTITIFCPDLCHVQGYAEEPSQSLITYGIEPKHDYLIRNRPGSTTRHGSSPDALVQIAFHSQTAYSGLNELLLRNRHASAKIAALRAKIAALRTACEGHVKLTRGCGKGLGQRQLYAIYCFLQRALKSFDTSTDSDPNSRTYPATPTRLRSIFTDPSCVFLSTSILSTSNCGNSALRLFGFGPVAAVLHRGISRTMGFQCVRSFSRE</sequence>
<dbReference type="SUPFAM" id="SSF52777">
    <property type="entry name" value="CoA-dependent acyltransferases"/>
    <property type="match status" value="1"/>
</dbReference>
<gene>
    <name evidence="3" type="ORF">M422DRAFT_784649</name>
</gene>
<dbReference type="InterPro" id="IPR039551">
    <property type="entry name" value="Cho/carn_acyl_trans"/>
</dbReference>
<dbReference type="Gene3D" id="3.30.559.10">
    <property type="entry name" value="Chloramphenicol acetyltransferase-like domain"/>
    <property type="match status" value="1"/>
</dbReference>
<dbReference type="Proteomes" id="UP000054279">
    <property type="component" value="Unassembled WGS sequence"/>
</dbReference>
<organism evidence="3 4">
    <name type="scientific">Sphaerobolus stellatus (strain SS14)</name>
    <dbReference type="NCBI Taxonomy" id="990650"/>
    <lineage>
        <taxon>Eukaryota</taxon>
        <taxon>Fungi</taxon>
        <taxon>Dikarya</taxon>
        <taxon>Basidiomycota</taxon>
        <taxon>Agaricomycotina</taxon>
        <taxon>Agaricomycetes</taxon>
        <taxon>Phallomycetidae</taxon>
        <taxon>Geastrales</taxon>
        <taxon>Sphaerobolaceae</taxon>
        <taxon>Sphaerobolus</taxon>
    </lineage>
</organism>
<dbReference type="InterPro" id="IPR023213">
    <property type="entry name" value="CAT-like_dom_sf"/>
</dbReference>
<feature type="domain" description="Choline/carnitine acyltransferase" evidence="2">
    <location>
        <begin position="195"/>
        <end position="295"/>
    </location>
</feature>
<dbReference type="Pfam" id="PF00755">
    <property type="entry name" value="Carn_acyltransf"/>
    <property type="match status" value="1"/>
</dbReference>
<protein>
    <recommendedName>
        <fullName evidence="2">Choline/carnitine acyltransferase domain-containing protein</fullName>
    </recommendedName>
</protein>
<accession>A0A0C9TFI9</accession>
<evidence type="ECO:0000256" key="1">
    <source>
        <dbReference type="SAM" id="Coils"/>
    </source>
</evidence>
<dbReference type="HOGENOM" id="CLU_877634_0_0_1"/>
<dbReference type="EMBL" id="KN837314">
    <property type="protein sequence ID" value="KIJ28138.1"/>
    <property type="molecule type" value="Genomic_DNA"/>
</dbReference>
<dbReference type="AlphaFoldDB" id="A0A0C9TFI9"/>
<name>A0A0C9TFI9_SPHS4</name>
<evidence type="ECO:0000313" key="4">
    <source>
        <dbReference type="Proteomes" id="UP000054279"/>
    </source>
</evidence>
<proteinExistence type="predicted"/>
<evidence type="ECO:0000259" key="2">
    <source>
        <dbReference type="Pfam" id="PF00755"/>
    </source>
</evidence>
<evidence type="ECO:0000313" key="3">
    <source>
        <dbReference type="EMBL" id="KIJ28138.1"/>
    </source>
</evidence>